<dbReference type="Gene3D" id="1.10.8.60">
    <property type="match status" value="2"/>
</dbReference>
<reference evidence="7 8" key="1">
    <citation type="submission" date="2017-03" db="EMBL/GenBank/DDBJ databases">
        <authorList>
            <person name="Afonso C.L."/>
            <person name="Miller P.J."/>
            <person name="Scott M.A."/>
            <person name="Spackman E."/>
            <person name="Goraichik I."/>
            <person name="Dimitrov K.M."/>
            <person name="Suarez D.L."/>
            <person name="Swayne D.E."/>
        </authorList>
    </citation>
    <scope>NUCLEOTIDE SEQUENCE [LARGE SCALE GENOMIC DNA]</scope>
    <source>
        <strain evidence="7 8">CECT 8625</strain>
    </source>
</reference>
<dbReference type="GO" id="GO:0008237">
    <property type="term" value="F:metallopeptidase activity"/>
    <property type="evidence" value="ECO:0007669"/>
    <property type="project" value="UniProtKB-KW"/>
</dbReference>
<dbReference type="PANTHER" id="PTHR23077">
    <property type="entry name" value="AAA-FAMILY ATPASE"/>
    <property type="match status" value="1"/>
</dbReference>
<dbReference type="InterPro" id="IPR009010">
    <property type="entry name" value="Asp_de-COase-like_dom_sf"/>
</dbReference>
<evidence type="ECO:0000313" key="8">
    <source>
        <dbReference type="Proteomes" id="UP000193570"/>
    </source>
</evidence>
<keyword evidence="7" id="KW-0378">Hydrolase</keyword>
<dbReference type="GO" id="GO:0005737">
    <property type="term" value="C:cytoplasm"/>
    <property type="evidence" value="ECO:0007669"/>
    <property type="project" value="UniProtKB-ARBA"/>
</dbReference>
<dbReference type="SUPFAM" id="SSF52540">
    <property type="entry name" value="P-loop containing nucleoside triphosphate hydrolases"/>
    <property type="match status" value="2"/>
</dbReference>
<feature type="compositionally biased region" description="Basic residues" evidence="4">
    <location>
        <begin position="651"/>
        <end position="668"/>
    </location>
</feature>
<dbReference type="GO" id="GO:0006508">
    <property type="term" value="P:proteolysis"/>
    <property type="evidence" value="ECO:0007669"/>
    <property type="project" value="UniProtKB-KW"/>
</dbReference>
<keyword evidence="8" id="KW-1185">Reference proteome</keyword>
<dbReference type="InterPro" id="IPR003959">
    <property type="entry name" value="ATPase_AAA_core"/>
</dbReference>
<evidence type="ECO:0000259" key="6">
    <source>
        <dbReference type="SMART" id="SM01073"/>
    </source>
</evidence>
<dbReference type="InterPro" id="IPR003593">
    <property type="entry name" value="AAA+_ATPase"/>
</dbReference>
<keyword evidence="7" id="KW-0482">Metalloprotease</keyword>
<dbReference type="SMART" id="SM01073">
    <property type="entry name" value="CDC48_N"/>
    <property type="match status" value="1"/>
</dbReference>
<evidence type="ECO:0000256" key="4">
    <source>
        <dbReference type="SAM" id="MobiDB-lite"/>
    </source>
</evidence>
<organism evidence="7 8">
    <name type="scientific">Roseivivax jejudonensis</name>
    <dbReference type="NCBI Taxonomy" id="1529041"/>
    <lineage>
        <taxon>Bacteria</taxon>
        <taxon>Pseudomonadati</taxon>
        <taxon>Pseudomonadota</taxon>
        <taxon>Alphaproteobacteria</taxon>
        <taxon>Rhodobacterales</taxon>
        <taxon>Roseobacteraceae</taxon>
        <taxon>Roseivivax</taxon>
    </lineage>
</organism>
<feature type="domain" description="AAA+ ATPase" evidence="5">
    <location>
        <begin position="208"/>
        <end position="339"/>
    </location>
</feature>
<dbReference type="InterPro" id="IPR027417">
    <property type="entry name" value="P-loop_NTPase"/>
</dbReference>
<dbReference type="PROSITE" id="PS00674">
    <property type="entry name" value="AAA"/>
    <property type="match status" value="1"/>
</dbReference>
<proteinExistence type="inferred from homology"/>
<dbReference type="Gene3D" id="3.40.50.300">
    <property type="entry name" value="P-loop containing nucleotide triphosphate hydrolases"/>
    <property type="match status" value="2"/>
</dbReference>
<dbReference type="GO" id="GO:0005524">
    <property type="term" value="F:ATP binding"/>
    <property type="evidence" value="ECO:0007669"/>
    <property type="project" value="UniProtKB-KW"/>
</dbReference>
<comment type="similarity">
    <text evidence="3">Belongs to the AAA ATPase family.</text>
</comment>
<dbReference type="SMART" id="SM00382">
    <property type="entry name" value="AAA"/>
    <property type="match status" value="2"/>
</dbReference>
<dbReference type="InterPro" id="IPR003960">
    <property type="entry name" value="ATPase_AAA_CS"/>
</dbReference>
<accession>A0A1X6YP21</accession>
<gene>
    <name evidence="7" type="primary">ftsH_1</name>
    <name evidence="7" type="ORF">ROJ8625_01059</name>
</gene>
<dbReference type="Pfam" id="PF00004">
    <property type="entry name" value="AAA"/>
    <property type="match status" value="2"/>
</dbReference>
<keyword evidence="7" id="KW-0645">Protease</keyword>
<dbReference type="InterPro" id="IPR050168">
    <property type="entry name" value="AAA_ATPase_domain"/>
</dbReference>
<protein>
    <submittedName>
        <fullName evidence="7">ATP-dependent zinc metalloprotease FtsH</fullName>
        <ecNumber evidence="7">3.4.24.-</ecNumber>
    </submittedName>
</protein>
<evidence type="ECO:0000256" key="3">
    <source>
        <dbReference type="RuleBase" id="RU003651"/>
    </source>
</evidence>
<dbReference type="Proteomes" id="UP000193570">
    <property type="component" value="Unassembled WGS sequence"/>
</dbReference>
<evidence type="ECO:0000256" key="2">
    <source>
        <dbReference type="ARBA" id="ARBA00022840"/>
    </source>
</evidence>
<evidence type="ECO:0000259" key="5">
    <source>
        <dbReference type="SMART" id="SM00382"/>
    </source>
</evidence>
<dbReference type="PANTHER" id="PTHR23077:SF171">
    <property type="entry name" value="NUCLEAR VALOSIN-CONTAINING PROTEIN-LIKE"/>
    <property type="match status" value="1"/>
</dbReference>
<evidence type="ECO:0000313" key="7">
    <source>
        <dbReference type="EMBL" id="SLN26364.1"/>
    </source>
</evidence>
<dbReference type="SUPFAM" id="SSF50692">
    <property type="entry name" value="ADC-like"/>
    <property type="match status" value="1"/>
</dbReference>
<name>A0A1X6YP21_9RHOB</name>
<dbReference type="GO" id="GO:0016887">
    <property type="term" value="F:ATP hydrolysis activity"/>
    <property type="evidence" value="ECO:0007669"/>
    <property type="project" value="InterPro"/>
</dbReference>
<dbReference type="EMBL" id="FWFK01000002">
    <property type="protein sequence ID" value="SLN26364.1"/>
    <property type="molecule type" value="Genomic_DNA"/>
</dbReference>
<sequence>MTRGTAQPTTESGAKAQTLRATCLSRPGRGLVGLGRAALTLGRLQPGDTVRIAGASVTYGRVIAATMADDAVLLDGDIATNAGVVDGDSVTVDPAELRPLSSVALRFEAAGAPDPGSLRDSLVDMALSDGDVLTLATPAGGTLRAEVAACRPANAGLVGDAARCVVAETPDPDDERRWGVRAHVAEAMQSVAGPLLRPEAAARLGLVQPRGWLLSGASGSGRIRMARSLAARAGARFLSLPATEIGDAPFGDGGAMLRTVFDAAIAHAPAILLIEEIDALATSGRRRRAAAAELITLIDGLAPDARVVVLATTSDPARLDPALRRPGRFQREIVLAPPGRRHRRDILVAGLCDTQCDPDLDLEALTDATDGFTAGEIMQLLRDAALAAFDRVCCAEYAEARSAVDDIVLTQADVDQALSDIRPHSVAGGAEPAAMPWADLRGLDVAKAALDRAVLRPRRTPELGRRLGARPARGILLVGPPGCGKTLLINALSKEAGLRRVTVTPADFLALDATDAAQMIADRFDAARQDAGTLLVFDAIDSLAPRHPECIRYLVDGIDRLEDGGVVAVTAHSVEGLDPALLRSGRIDVTVACPMPDSAARAAILAHHLAGRPLARGRSAGGRRRYRGHVWRGSRFTRRRRSPERAVPRGVRQRASRRCAPHARRYRRRDPGVAGYAGAA</sequence>
<dbReference type="AlphaFoldDB" id="A0A1X6YP21"/>
<feature type="domain" description="CDC48 N-terminal subdomain" evidence="6">
    <location>
        <begin position="18"/>
        <end position="97"/>
    </location>
</feature>
<feature type="domain" description="AAA+ ATPase" evidence="5">
    <location>
        <begin position="471"/>
        <end position="593"/>
    </location>
</feature>
<keyword evidence="1 3" id="KW-0547">Nucleotide-binding</keyword>
<dbReference type="Gene3D" id="2.40.40.20">
    <property type="match status" value="1"/>
</dbReference>
<dbReference type="EC" id="3.4.24.-" evidence="7"/>
<keyword evidence="2 3" id="KW-0067">ATP-binding</keyword>
<feature type="region of interest" description="Disordered" evidence="4">
    <location>
        <begin position="637"/>
        <end position="680"/>
    </location>
</feature>
<dbReference type="OrthoDB" id="9809379at2"/>
<evidence type="ECO:0000256" key="1">
    <source>
        <dbReference type="ARBA" id="ARBA00022741"/>
    </source>
</evidence>
<dbReference type="InterPro" id="IPR003338">
    <property type="entry name" value="CDC4_N-term_subdom"/>
</dbReference>